<evidence type="ECO:0000313" key="1">
    <source>
        <dbReference type="EMBL" id="KAJ8678641.1"/>
    </source>
</evidence>
<gene>
    <name evidence="1" type="ORF">QAD02_014428</name>
</gene>
<organism evidence="1 2">
    <name type="scientific">Eretmocerus hayati</name>
    <dbReference type="NCBI Taxonomy" id="131215"/>
    <lineage>
        <taxon>Eukaryota</taxon>
        <taxon>Metazoa</taxon>
        <taxon>Ecdysozoa</taxon>
        <taxon>Arthropoda</taxon>
        <taxon>Hexapoda</taxon>
        <taxon>Insecta</taxon>
        <taxon>Pterygota</taxon>
        <taxon>Neoptera</taxon>
        <taxon>Endopterygota</taxon>
        <taxon>Hymenoptera</taxon>
        <taxon>Apocrita</taxon>
        <taxon>Proctotrupomorpha</taxon>
        <taxon>Chalcidoidea</taxon>
        <taxon>Aphelinidae</taxon>
        <taxon>Aphelininae</taxon>
        <taxon>Eretmocerus</taxon>
    </lineage>
</organism>
<name>A0ACC2P6Y3_9HYME</name>
<protein>
    <submittedName>
        <fullName evidence="1">Uncharacterized protein</fullName>
    </submittedName>
</protein>
<accession>A0ACC2P6Y3</accession>
<dbReference type="EMBL" id="CM056742">
    <property type="protein sequence ID" value="KAJ8678641.1"/>
    <property type="molecule type" value="Genomic_DNA"/>
</dbReference>
<dbReference type="Proteomes" id="UP001239111">
    <property type="component" value="Chromosome 2"/>
</dbReference>
<sequence length="114" mass="13060">MTPEEPALPNFQERFDHMNALLASTELASFENFVSFDNNVAVTQLMSDAEVIESLEHKNAICADLDHGSDDDFDDFIIAHVSRREVKVDVHVIRSFFFKVRCKFCRCESSNNEN</sequence>
<evidence type="ECO:0000313" key="2">
    <source>
        <dbReference type="Proteomes" id="UP001239111"/>
    </source>
</evidence>
<reference evidence="1" key="1">
    <citation type="submission" date="2023-04" db="EMBL/GenBank/DDBJ databases">
        <title>A chromosome-level genome assembly of the parasitoid wasp Eretmocerus hayati.</title>
        <authorList>
            <person name="Zhong Y."/>
            <person name="Liu S."/>
            <person name="Liu Y."/>
        </authorList>
    </citation>
    <scope>NUCLEOTIDE SEQUENCE</scope>
    <source>
        <strain evidence="1">ZJU_SS_LIU_2023</strain>
    </source>
</reference>
<comment type="caution">
    <text evidence="1">The sequence shown here is derived from an EMBL/GenBank/DDBJ whole genome shotgun (WGS) entry which is preliminary data.</text>
</comment>
<keyword evidence="2" id="KW-1185">Reference proteome</keyword>
<proteinExistence type="predicted"/>